<dbReference type="InterPro" id="IPR011010">
    <property type="entry name" value="DNA_brk_join_enz"/>
</dbReference>
<dbReference type="Gene3D" id="1.10.443.10">
    <property type="entry name" value="Intergrase catalytic core"/>
    <property type="match status" value="1"/>
</dbReference>
<proteinExistence type="predicted"/>
<evidence type="ECO:0000313" key="4">
    <source>
        <dbReference type="EMBL" id="MPM27630.1"/>
    </source>
</evidence>
<dbReference type="InterPro" id="IPR050090">
    <property type="entry name" value="Tyrosine_recombinase_XerCD"/>
</dbReference>
<dbReference type="EMBL" id="VSSQ01005044">
    <property type="protein sequence ID" value="MPM27630.1"/>
    <property type="molecule type" value="Genomic_DNA"/>
</dbReference>
<name>A0A644YGP8_9ZZZZ</name>
<dbReference type="SUPFAM" id="SSF56349">
    <property type="entry name" value="DNA breaking-rejoining enzymes"/>
    <property type="match status" value="1"/>
</dbReference>
<sequence>MNNPSNPTSIIAPYIESFLQEKRTSGFDYRTEELLLLRFDRYCYERKLRNAEIAKDFLQDWCMKLDTECNSQLSKRISVVRRLLLHMVSLGVETYIPRNDVHRELVLPHIFTDKELKELFIAVDGYIPKSPSFVHRRMANEYRIIFRMLYCCGLRNSECCGIPTECVDLESGTLMVLDSKGHKDRLVKMADDLTELCRRYWEYIGTWFGYSPKWFFPGKNPENHIPNTSVDMAFTRIWETTPSARQCNNKPTPHDLRFTFITDRINEWAKEGTDVNAMMPYLQKYVGHKSLEETYYYYHTSSGLYDVISKFDSLSDVVIPEVKA</sequence>
<evidence type="ECO:0000256" key="2">
    <source>
        <dbReference type="ARBA" id="ARBA00023172"/>
    </source>
</evidence>
<dbReference type="PANTHER" id="PTHR30349:SF41">
    <property type="entry name" value="INTEGRASE_RECOMBINASE PROTEIN MJ0367-RELATED"/>
    <property type="match status" value="1"/>
</dbReference>
<gene>
    <name evidence="4" type="primary">xerC_113</name>
    <name evidence="4" type="ORF">SDC9_74143</name>
</gene>
<evidence type="ECO:0000256" key="1">
    <source>
        <dbReference type="ARBA" id="ARBA00023125"/>
    </source>
</evidence>
<organism evidence="4">
    <name type="scientific">bioreactor metagenome</name>
    <dbReference type="NCBI Taxonomy" id="1076179"/>
    <lineage>
        <taxon>unclassified sequences</taxon>
        <taxon>metagenomes</taxon>
        <taxon>ecological metagenomes</taxon>
    </lineage>
</organism>
<dbReference type="PANTHER" id="PTHR30349">
    <property type="entry name" value="PHAGE INTEGRASE-RELATED"/>
    <property type="match status" value="1"/>
</dbReference>
<feature type="domain" description="Tyr recombinase" evidence="3">
    <location>
        <begin position="106"/>
        <end position="312"/>
    </location>
</feature>
<dbReference type="AlphaFoldDB" id="A0A644YGP8"/>
<keyword evidence="1" id="KW-0238">DNA-binding</keyword>
<evidence type="ECO:0000259" key="3">
    <source>
        <dbReference type="PROSITE" id="PS51898"/>
    </source>
</evidence>
<dbReference type="GO" id="GO:0015074">
    <property type="term" value="P:DNA integration"/>
    <property type="evidence" value="ECO:0007669"/>
    <property type="project" value="InterPro"/>
</dbReference>
<dbReference type="GO" id="GO:0003677">
    <property type="term" value="F:DNA binding"/>
    <property type="evidence" value="ECO:0007669"/>
    <property type="project" value="UniProtKB-KW"/>
</dbReference>
<dbReference type="InterPro" id="IPR013762">
    <property type="entry name" value="Integrase-like_cat_sf"/>
</dbReference>
<dbReference type="Pfam" id="PF00589">
    <property type="entry name" value="Phage_integrase"/>
    <property type="match status" value="1"/>
</dbReference>
<keyword evidence="2" id="KW-0233">DNA recombination</keyword>
<dbReference type="InterPro" id="IPR002104">
    <property type="entry name" value="Integrase_catalytic"/>
</dbReference>
<reference evidence="4" key="1">
    <citation type="submission" date="2019-08" db="EMBL/GenBank/DDBJ databases">
        <authorList>
            <person name="Kucharzyk K."/>
            <person name="Murdoch R.W."/>
            <person name="Higgins S."/>
            <person name="Loffler F."/>
        </authorList>
    </citation>
    <scope>NUCLEOTIDE SEQUENCE</scope>
</reference>
<dbReference type="GO" id="GO:0006310">
    <property type="term" value="P:DNA recombination"/>
    <property type="evidence" value="ECO:0007669"/>
    <property type="project" value="UniProtKB-KW"/>
</dbReference>
<comment type="caution">
    <text evidence="4">The sequence shown here is derived from an EMBL/GenBank/DDBJ whole genome shotgun (WGS) entry which is preliminary data.</text>
</comment>
<accession>A0A644YGP8</accession>
<protein>
    <submittedName>
        <fullName evidence="4">Tyrosine recombinase XerC</fullName>
    </submittedName>
</protein>
<dbReference type="PROSITE" id="PS51898">
    <property type="entry name" value="TYR_RECOMBINASE"/>
    <property type="match status" value="1"/>
</dbReference>